<feature type="transmembrane region" description="Helical" evidence="1">
    <location>
        <begin position="84"/>
        <end position="102"/>
    </location>
</feature>
<sequence length="134" mass="14343">MEFSSPPTPEKQVPSDGWRTVSALTWSGVVGSLLAVAISSRTIGRPIWWLGPTSQPASPLWLIVPICLVALPIITTLRFPHRMVTTSWVCSVGVIAIGLVDISSTPAIALAVVVIGIAALMESIAVVMVMRHYR</sequence>
<keyword evidence="1" id="KW-0812">Transmembrane</keyword>
<evidence type="ECO:0000313" key="2">
    <source>
        <dbReference type="EMBL" id="CAB4367624.1"/>
    </source>
</evidence>
<protein>
    <submittedName>
        <fullName evidence="2">Unannotated protein</fullName>
    </submittedName>
</protein>
<proteinExistence type="predicted"/>
<accession>A0A6J6AG92</accession>
<name>A0A6J6AG92_9ZZZZ</name>
<feature type="transmembrane region" description="Helical" evidence="1">
    <location>
        <begin position="21"/>
        <end position="40"/>
    </location>
</feature>
<feature type="transmembrane region" description="Helical" evidence="1">
    <location>
        <begin position="60"/>
        <end position="77"/>
    </location>
</feature>
<evidence type="ECO:0000256" key="1">
    <source>
        <dbReference type="SAM" id="Phobius"/>
    </source>
</evidence>
<organism evidence="2">
    <name type="scientific">freshwater metagenome</name>
    <dbReference type="NCBI Taxonomy" id="449393"/>
    <lineage>
        <taxon>unclassified sequences</taxon>
        <taxon>metagenomes</taxon>
        <taxon>ecological metagenomes</taxon>
    </lineage>
</organism>
<reference evidence="2" key="1">
    <citation type="submission" date="2020-05" db="EMBL/GenBank/DDBJ databases">
        <authorList>
            <person name="Chiriac C."/>
            <person name="Salcher M."/>
            <person name="Ghai R."/>
            <person name="Kavagutti S V."/>
        </authorList>
    </citation>
    <scope>NUCLEOTIDE SEQUENCE</scope>
</reference>
<keyword evidence="1" id="KW-1133">Transmembrane helix</keyword>
<gene>
    <name evidence="2" type="ORF">UFOPK4179_00409</name>
</gene>
<dbReference type="AlphaFoldDB" id="A0A6J6AG92"/>
<dbReference type="EMBL" id="CAETWZ010000024">
    <property type="protein sequence ID" value="CAB4367624.1"/>
    <property type="molecule type" value="Genomic_DNA"/>
</dbReference>
<feature type="transmembrane region" description="Helical" evidence="1">
    <location>
        <begin position="108"/>
        <end position="130"/>
    </location>
</feature>
<keyword evidence="1" id="KW-0472">Membrane</keyword>